<organism evidence="1 2">
    <name type="scientific">Akanthomyces muscarius</name>
    <name type="common">Entomopathogenic fungus</name>
    <name type="synonym">Lecanicillium muscarium</name>
    <dbReference type="NCBI Taxonomy" id="2231603"/>
    <lineage>
        <taxon>Eukaryota</taxon>
        <taxon>Fungi</taxon>
        <taxon>Dikarya</taxon>
        <taxon>Ascomycota</taxon>
        <taxon>Pezizomycotina</taxon>
        <taxon>Sordariomycetes</taxon>
        <taxon>Hypocreomycetidae</taxon>
        <taxon>Hypocreales</taxon>
        <taxon>Cordycipitaceae</taxon>
        <taxon>Akanthomyces</taxon>
    </lineage>
</organism>
<reference evidence="1" key="1">
    <citation type="journal article" date="2023" name="Access Microbiol">
        <title>De-novo genome assembly for Akanthomyces muscarius, a biocontrol agent of insect agricultural pests.</title>
        <authorList>
            <person name="Erdos Z."/>
            <person name="Studholme D.J."/>
            <person name="Raymond B."/>
            <person name="Sharma M."/>
        </authorList>
    </citation>
    <scope>NUCLEOTIDE SEQUENCE</scope>
    <source>
        <strain evidence="1">Ve6</strain>
    </source>
</reference>
<gene>
    <name evidence="1" type="ORF">LMH87_008394</name>
</gene>
<dbReference type="EMBL" id="JAJHUN010000005">
    <property type="protein sequence ID" value="KAJ4159496.1"/>
    <property type="molecule type" value="Genomic_DNA"/>
</dbReference>
<evidence type="ECO:0000313" key="1">
    <source>
        <dbReference type="EMBL" id="KAJ4159496.1"/>
    </source>
</evidence>
<dbReference type="KEGG" id="amus:LMH87_008394"/>
<dbReference type="Proteomes" id="UP001144673">
    <property type="component" value="Unassembled WGS sequence"/>
</dbReference>
<accession>A0A9W8UQU5</accession>
<dbReference type="AlphaFoldDB" id="A0A9W8UQU5"/>
<evidence type="ECO:0000313" key="2">
    <source>
        <dbReference type="Proteomes" id="UP001144673"/>
    </source>
</evidence>
<proteinExistence type="predicted"/>
<sequence>MPQRDCGSLFAGNEGSSVEKVPLRPKRTRIDAIECFAIRITTSEQFGRQETDCSTKRDHTGSLLTRYEMTS</sequence>
<name>A0A9W8UQU5_AKAMU</name>
<dbReference type="RefSeq" id="XP_056057495.1">
    <property type="nucleotide sequence ID" value="XM_056197879.1"/>
</dbReference>
<dbReference type="GeneID" id="80895553"/>
<comment type="caution">
    <text evidence="1">The sequence shown here is derived from an EMBL/GenBank/DDBJ whole genome shotgun (WGS) entry which is preliminary data.</text>
</comment>
<keyword evidence="2" id="KW-1185">Reference proteome</keyword>
<protein>
    <submittedName>
        <fullName evidence="1">Uncharacterized protein</fullName>
    </submittedName>
</protein>